<dbReference type="Pfam" id="PF02752">
    <property type="entry name" value="Arrestin_C"/>
    <property type="match status" value="1"/>
</dbReference>
<dbReference type="Gene3D" id="2.60.40.640">
    <property type="match status" value="1"/>
</dbReference>
<feature type="compositionally biased region" description="Low complexity" evidence="1">
    <location>
        <begin position="33"/>
        <end position="89"/>
    </location>
</feature>
<accession>A0A5J5ERB7</accession>
<dbReference type="InterPro" id="IPR011022">
    <property type="entry name" value="Arrestin_C-like"/>
</dbReference>
<dbReference type="PANTHER" id="PTHR11188">
    <property type="entry name" value="ARRESTIN DOMAIN CONTAINING PROTEIN"/>
    <property type="match status" value="1"/>
</dbReference>
<protein>
    <recommendedName>
        <fullName evidence="2">Arrestin C-terminal-like domain-containing protein</fullName>
    </recommendedName>
</protein>
<dbReference type="SUPFAM" id="SSF81296">
    <property type="entry name" value="E set domains"/>
    <property type="match status" value="1"/>
</dbReference>
<sequence>MTSDAQSTQLVPAARPSLNSGSQLHQEIPLPRQSQQNPSISSSSSGTATTTNPIATTTTTTTSTSTSTRTTTTTTTTTTCITASSSTQTRPRAASSSSETHGRKPRTPRDVAKKLFEQAISSSSSRRRSVCLPVSPDNPVIPPPSTPRVFGGGISGIPSHNVAPPPPTETMQQASNSATPIGAVSNCRPPVRRRSSTIDSPVGLSAPFPMYEKPQASTSGGAVTMTIQMAEPILFLQGLDGSENARRAAMLRGSMVLRVTKPTKIKAVTLTFRGRARTEWPEGIPPKKSEYCEEKEIMQHTWPFFNAQFLTAEIGHCADSFIPRKTPSTGSSESVTTIGSAFSHLTRTSPSERKNGLQITQSRSFSKGEALRQMAISQKGYRVFQPGDYAYGFELPLDSCLPETVYVDLGSVKYELEGIIERPGAFRPNLTGKKEVVLVRVPSDTNLEQTEPIAISRTWEDQLHYDIVISGKAFPLGSSIPIAFKLTPLAKVRCHRIKIFITENIEYSCKNRKVHRLDPVKKVQLFEKRAEAPASSTFAGSSVRVISGGGVIPSNGDDNDFVNGSDNLLGDLTGAPNVGPTELEFNVQLPGCNAKERDRIHCDTTYGNIQIVMRLSKQDPVDPNKRRHFEISIDSPFQILSCLATNANTTLPAYGALPLGSPTTNGTCMCPSYKREPHKGPLPQRAPNTTLSTINGIPRPMHLIRHPSTNPPPFNADIPPPPLITPPPRYETVIGGAEGLADYFARLSAATEDDDTDEDDSPGQTGGRPLLPLTPGGRVARSLDERRTWPVMQA</sequence>
<keyword evidence="4" id="KW-1185">Reference proteome</keyword>
<feature type="compositionally biased region" description="Basic and acidic residues" evidence="1">
    <location>
        <begin position="107"/>
        <end position="116"/>
    </location>
</feature>
<feature type="compositionally biased region" description="Low complexity" evidence="1">
    <location>
        <begin position="767"/>
        <end position="778"/>
    </location>
</feature>
<dbReference type="PANTHER" id="PTHR11188:SF174">
    <property type="entry name" value="ARRESTIN-RELATED TRAFFICKING ADAPTER 10-RELATED"/>
    <property type="match status" value="1"/>
</dbReference>
<dbReference type="EMBL" id="VXIS01000158">
    <property type="protein sequence ID" value="KAA8900179.1"/>
    <property type="molecule type" value="Genomic_DNA"/>
</dbReference>
<evidence type="ECO:0000256" key="1">
    <source>
        <dbReference type="SAM" id="MobiDB-lite"/>
    </source>
</evidence>
<dbReference type="InterPro" id="IPR050357">
    <property type="entry name" value="Arrestin_domain-protein"/>
</dbReference>
<dbReference type="FunCoup" id="A0A5J5ERB7">
    <property type="interactions" value="62"/>
</dbReference>
<dbReference type="OrthoDB" id="2238745at2759"/>
<dbReference type="InterPro" id="IPR014756">
    <property type="entry name" value="Ig_E-set"/>
</dbReference>
<evidence type="ECO:0000313" key="3">
    <source>
        <dbReference type="EMBL" id="KAA8900179.1"/>
    </source>
</evidence>
<feature type="compositionally biased region" description="Acidic residues" evidence="1">
    <location>
        <begin position="751"/>
        <end position="761"/>
    </location>
</feature>
<proteinExistence type="predicted"/>
<feature type="compositionally biased region" description="Polar residues" evidence="1">
    <location>
        <begin position="169"/>
        <end position="179"/>
    </location>
</feature>
<gene>
    <name evidence="3" type="ORF">FN846DRAFT_781939</name>
</gene>
<evidence type="ECO:0000259" key="2">
    <source>
        <dbReference type="SMART" id="SM01017"/>
    </source>
</evidence>
<comment type="caution">
    <text evidence="3">The sequence shown here is derived from an EMBL/GenBank/DDBJ whole genome shotgun (WGS) entry which is preliminary data.</text>
</comment>
<feature type="region of interest" description="Disordered" evidence="1">
    <location>
        <begin position="1"/>
        <end position="144"/>
    </location>
</feature>
<name>A0A5J5ERB7_9PEZI</name>
<feature type="compositionally biased region" description="Polar residues" evidence="1">
    <location>
        <begin position="1"/>
        <end position="10"/>
    </location>
</feature>
<dbReference type="InterPro" id="IPR014752">
    <property type="entry name" value="Arrestin-like_C"/>
</dbReference>
<dbReference type="SMART" id="SM01017">
    <property type="entry name" value="Arrestin_C"/>
    <property type="match status" value="1"/>
</dbReference>
<dbReference type="GO" id="GO:0030674">
    <property type="term" value="F:protein-macromolecule adaptor activity"/>
    <property type="evidence" value="ECO:0007669"/>
    <property type="project" value="TreeGrafter"/>
</dbReference>
<dbReference type="InParanoid" id="A0A5J5ERB7"/>
<dbReference type="GO" id="GO:0005829">
    <property type="term" value="C:cytosol"/>
    <property type="evidence" value="ECO:0007669"/>
    <property type="project" value="TreeGrafter"/>
</dbReference>
<dbReference type="GO" id="GO:0070086">
    <property type="term" value="P:ubiquitin-dependent endocytosis"/>
    <property type="evidence" value="ECO:0007669"/>
    <property type="project" value="TreeGrafter"/>
</dbReference>
<organism evidence="3 4">
    <name type="scientific">Sphaerosporella brunnea</name>
    <dbReference type="NCBI Taxonomy" id="1250544"/>
    <lineage>
        <taxon>Eukaryota</taxon>
        <taxon>Fungi</taxon>
        <taxon>Dikarya</taxon>
        <taxon>Ascomycota</taxon>
        <taxon>Pezizomycotina</taxon>
        <taxon>Pezizomycetes</taxon>
        <taxon>Pezizales</taxon>
        <taxon>Pyronemataceae</taxon>
        <taxon>Sphaerosporella</taxon>
    </lineage>
</organism>
<evidence type="ECO:0000313" key="4">
    <source>
        <dbReference type="Proteomes" id="UP000326924"/>
    </source>
</evidence>
<feature type="region of interest" description="Disordered" evidence="1">
    <location>
        <begin position="160"/>
        <end position="201"/>
    </location>
</feature>
<dbReference type="GO" id="GO:0031625">
    <property type="term" value="F:ubiquitin protein ligase binding"/>
    <property type="evidence" value="ECO:0007669"/>
    <property type="project" value="TreeGrafter"/>
</dbReference>
<reference evidence="3 4" key="1">
    <citation type="submission" date="2019-09" db="EMBL/GenBank/DDBJ databases">
        <title>Draft genome of the ectomycorrhizal ascomycete Sphaerosporella brunnea.</title>
        <authorList>
            <consortium name="DOE Joint Genome Institute"/>
            <person name="Benucci G.M."/>
            <person name="Marozzi G."/>
            <person name="Antonielli L."/>
            <person name="Sanchez S."/>
            <person name="Marco P."/>
            <person name="Wang X."/>
            <person name="Falini L.B."/>
            <person name="Barry K."/>
            <person name="Haridas S."/>
            <person name="Lipzen A."/>
            <person name="Labutti K."/>
            <person name="Grigoriev I.V."/>
            <person name="Murat C."/>
            <person name="Martin F."/>
            <person name="Albertini E."/>
            <person name="Donnini D."/>
            <person name="Bonito G."/>
        </authorList>
    </citation>
    <scope>NUCLEOTIDE SEQUENCE [LARGE SCALE GENOMIC DNA]</scope>
    <source>
        <strain evidence="3 4">Sb_GMNB300</strain>
    </source>
</reference>
<feature type="domain" description="Arrestin C-terminal-like" evidence="2">
    <location>
        <begin position="459"/>
        <end position="644"/>
    </location>
</feature>
<dbReference type="AlphaFoldDB" id="A0A5J5ERB7"/>
<dbReference type="Proteomes" id="UP000326924">
    <property type="component" value="Unassembled WGS sequence"/>
</dbReference>
<feature type="region of interest" description="Disordered" evidence="1">
    <location>
        <begin position="751"/>
        <end position="781"/>
    </location>
</feature>